<dbReference type="AlphaFoldDB" id="A0A1A9N4K1"/>
<evidence type="ECO:0000313" key="5">
    <source>
        <dbReference type="Proteomes" id="UP000077961"/>
    </source>
</evidence>
<keyword evidence="2" id="KW-0732">Signal</keyword>
<keyword evidence="5" id="KW-1185">Reference proteome</keyword>
<dbReference type="EMBL" id="LXJZ01000185">
    <property type="protein sequence ID" value="OAJ56641.1"/>
    <property type="molecule type" value="Genomic_DNA"/>
</dbReference>
<name>A0A1A9N4K1_9BURK</name>
<evidence type="ECO:0000256" key="1">
    <source>
        <dbReference type="SAM" id="MobiDB-lite"/>
    </source>
</evidence>
<dbReference type="Proteomes" id="UP000078116">
    <property type="component" value="Unassembled WGS sequence"/>
</dbReference>
<feature type="signal peptide" evidence="2">
    <location>
        <begin position="1"/>
        <end position="25"/>
    </location>
</feature>
<dbReference type="OrthoDB" id="9021950at2"/>
<dbReference type="Pfam" id="PF13663">
    <property type="entry name" value="DUF4148"/>
    <property type="match status" value="1"/>
</dbReference>
<evidence type="ECO:0000256" key="2">
    <source>
        <dbReference type="SAM" id="SignalP"/>
    </source>
</evidence>
<reference evidence="5 6" key="1">
    <citation type="submission" date="2016-04" db="EMBL/GenBank/DDBJ databases">
        <title>Reclassification of Paraburkholderia panaciterrae (Farh et al. 2015) Dobritsa &amp; Samadpour 2016 as a later homotypic synonym of Paraburkholderia ginsengiterrae (Farh et al. 2015) Dobritsa &amp; Samadpour 2016.</title>
        <authorList>
            <person name="Dobritsa A.P."/>
            <person name="Kutumbaka K."/>
            <person name="Samadpour M."/>
        </authorList>
    </citation>
    <scope>NUCLEOTIDE SEQUENCE [LARGE SCALE GENOMIC DNA]</scope>
    <source>
        <strain evidence="3 6">DCY85</strain>
        <strain evidence="4 5">DCY85-1</strain>
    </source>
</reference>
<dbReference type="InterPro" id="IPR025421">
    <property type="entry name" value="DUF4148"/>
</dbReference>
<evidence type="ECO:0000313" key="3">
    <source>
        <dbReference type="EMBL" id="OAJ56481.1"/>
    </source>
</evidence>
<accession>A0A1A9N4K1</accession>
<organism evidence="3 6">
    <name type="scientific">Paraburkholderia ginsengiterrae</name>
    <dbReference type="NCBI Taxonomy" id="1462993"/>
    <lineage>
        <taxon>Bacteria</taxon>
        <taxon>Pseudomonadati</taxon>
        <taxon>Pseudomonadota</taxon>
        <taxon>Betaproteobacteria</taxon>
        <taxon>Burkholderiales</taxon>
        <taxon>Burkholderiaceae</taxon>
        <taxon>Paraburkholderia</taxon>
    </lineage>
</organism>
<feature type="chain" id="PRO_5008393538" description="DUF4148 domain-containing protein" evidence="2">
    <location>
        <begin position="26"/>
        <end position="142"/>
    </location>
</feature>
<sequence>MKAAAISSRSALAVVLTSIPVSAHASGGGIRPQEQSTPQFVSVSSGAPDESSAQTDAARADGRPGTEVSQALGKTRAQVRAELLQAGEEGMLPPRWVDYPRSASTRARNRENFIRVEQVWKAKAIIPPTSVNSTNGLNEEQQ</sequence>
<feature type="compositionally biased region" description="Polar residues" evidence="1">
    <location>
        <begin position="33"/>
        <end position="55"/>
    </location>
</feature>
<evidence type="ECO:0008006" key="7">
    <source>
        <dbReference type="Google" id="ProtNLM"/>
    </source>
</evidence>
<dbReference type="STRING" id="1462993.A6V36_33505"/>
<protein>
    <recommendedName>
        <fullName evidence="7">DUF4148 domain-containing protein</fullName>
    </recommendedName>
</protein>
<dbReference type="Proteomes" id="UP000077961">
    <property type="component" value="Unassembled WGS sequence"/>
</dbReference>
<proteinExistence type="predicted"/>
<comment type="caution">
    <text evidence="3">The sequence shown here is derived from an EMBL/GenBank/DDBJ whole genome shotgun (WGS) entry which is preliminary data.</text>
</comment>
<dbReference type="RefSeq" id="WP_064269532.1">
    <property type="nucleotide sequence ID" value="NZ_LXKA01000335.1"/>
</dbReference>
<evidence type="ECO:0000313" key="6">
    <source>
        <dbReference type="Proteomes" id="UP000078116"/>
    </source>
</evidence>
<evidence type="ECO:0000313" key="4">
    <source>
        <dbReference type="EMBL" id="OAJ56641.1"/>
    </source>
</evidence>
<feature type="region of interest" description="Disordered" evidence="1">
    <location>
        <begin position="23"/>
        <end position="72"/>
    </location>
</feature>
<gene>
    <name evidence="4" type="ORF">A6V36_33505</name>
    <name evidence="3" type="ORF">A6V37_31790</name>
</gene>
<dbReference type="EMBL" id="LXKA01000335">
    <property type="protein sequence ID" value="OAJ56481.1"/>
    <property type="molecule type" value="Genomic_DNA"/>
</dbReference>